<feature type="transmembrane region" description="Helical" evidence="1">
    <location>
        <begin position="171"/>
        <end position="190"/>
    </location>
</feature>
<dbReference type="Pfam" id="PF12730">
    <property type="entry name" value="ABC2_membrane_4"/>
    <property type="match status" value="1"/>
</dbReference>
<evidence type="ECO:0000256" key="1">
    <source>
        <dbReference type="SAM" id="Phobius"/>
    </source>
</evidence>
<dbReference type="EMBL" id="QRZI01000029">
    <property type="protein sequence ID" value="RGV60032.1"/>
    <property type="molecule type" value="Genomic_DNA"/>
</dbReference>
<proteinExistence type="predicted"/>
<keyword evidence="1" id="KW-0472">Membrane</keyword>
<feature type="transmembrane region" description="Helical" evidence="1">
    <location>
        <begin position="243"/>
        <end position="262"/>
    </location>
</feature>
<feature type="transmembrane region" description="Helical" evidence="1">
    <location>
        <begin position="139"/>
        <end position="164"/>
    </location>
</feature>
<accession>A0A395X2K1</accession>
<dbReference type="AlphaFoldDB" id="A0A395X2K1"/>
<dbReference type="EMBL" id="QRHZ01000008">
    <property type="protein sequence ID" value="RHG15237.1"/>
    <property type="molecule type" value="Genomic_DNA"/>
</dbReference>
<sequence length="267" mass="30158">MLKLMKNEFRKLKRKMFIQLVLAASFLFPIPLTAIIYYLNVAQDKYATKTEAFDALWQSVIGFGMLLLLPCILGIIAALLFFMERDNDTFKNLRTIPVTSTQMVLAKCFVLLVLSVIFCVSSTVATMLCGFVFWGVSDILFKLLFSILYGLLIAISALPLVLLIVFFSKSYIFSIMLCVFYSVFNLLSSFSMTALPKVLVHILPTPSIMMWGTEQMASRMIVNDTKDLQHFEQMGLIPSTPQLLVTLCIIGTVSISLAIYLYKKRSE</sequence>
<dbReference type="RefSeq" id="WP_117628694.1">
    <property type="nucleotide sequence ID" value="NZ_JBCJBX010000050.1"/>
</dbReference>
<protein>
    <submittedName>
        <fullName evidence="2">ABC transporter permease</fullName>
    </submittedName>
</protein>
<dbReference type="PANTHER" id="PTHR37305:SF1">
    <property type="entry name" value="MEMBRANE PROTEIN"/>
    <property type="match status" value="1"/>
</dbReference>
<feature type="transmembrane region" description="Helical" evidence="1">
    <location>
        <begin position="20"/>
        <end position="40"/>
    </location>
</feature>
<dbReference type="PANTHER" id="PTHR37305">
    <property type="entry name" value="INTEGRAL MEMBRANE PROTEIN-RELATED"/>
    <property type="match status" value="1"/>
</dbReference>
<organism evidence="2 4">
    <name type="scientific">Blautia obeum</name>
    <dbReference type="NCBI Taxonomy" id="40520"/>
    <lineage>
        <taxon>Bacteria</taxon>
        <taxon>Bacillati</taxon>
        <taxon>Bacillota</taxon>
        <taxon>Clostridia</taxon>
        <taxon>Lachnospirales</taxon>
        <taxon>Lachnospiraceae</taxon>
        <taxon>Blautia</taxon>
    </lineage>
</organism>
<comment type="caution">
    <text evidence="2">The sequence shown here is derived from an EMBL/GenBank/DDBJ whole genome shotgun (WGS) entry which is preliminary data.</text>
</comment>
<gene>
    <name evidence="3" type="ORF">DW272_13850</name>
    <name evidence="2" type="ORF">DWW07_18475</name>
</gene>
<evidence type="ECO:0000313" key="5">
    <source>
        <dbReference type="Proteomes" id="UP000284220"/>
    </source>
</evidence>
<reference evidence="4 5" key="1">
    <citation type="submission" date="2018-08" db="EMBL/GenBank/DDBJ databases">
        <title>A genome reference for cultivated species of the human gut microbiota.</title>
        <authorList>
            <person name="Zou Y."/>
            <person name="Xue W."/>
            <person name="Luo G."/>
        </authorList>
    </citation>
    <scope>NUCLEOTIDE SEQUENCE [LARGE SCALE GENOMIC DNA]</scope>
    <source>
        <strain evidence="2 4">AF14-23</strain>
        <strain evidence="3 5">AM22-9LB</strain>
    </source>
</reference>
<dbReference type="Proteomes" id="UP000284220">
    <property type="component" value="Unassembled WGS sequence"/>
</dbReference>
<keyword evidence="1" id="KW-0812">Transmembrane</keyword>
<evidence type="ECO:0000313" key="4">
    <source>
        <dbReference type="Proteomes" id="UP000265828"/>
    </source>
</evidence>
<keyword evidence="1" id="KW-1133">Transmembrane helix</keyword>
<feature type="transmembrane region" description="Helical" evidence="1">
    <location>
        <begin position="104"/>
        <end position="133"/>
    </location>
</feature>
<dbReference type="Proteomes" id="UP000265828">
    <property type="component" value="Unassembled WGS sequence"/>
</dbReference>
<feature type="transmembrane region" description="Helical" evidence="1">
    <location>
        <begin position="60"/>
        <end position="83"/>
    </location>
</feature>
<evidence type="ECO:0000313" key="3">
    <source>
        <dbReference type="EMBL" id="RHG15237.1"/>
    </source>
</evidence>
<evidence type="ECO:0000313" key="2">
    <source>
        <dbReference type="EMBL" id="RGV60032.1"/>
    </source>
</evidence>
<name>A0A395X2K1_9FIRM</name>